<evidence type="ECO:0000313" key="5">
    <source>
        <dbReference type="Proteomes" id="UP000436801"/>
    </source>
</evidence>
<organism evidence="3 4">
    <name type="scientific">Sphingomonas carotinifaciens</name>
    <dbReference type="NCBI Taxonomy" id="1166323"/>
    <lineage>
        <taxon>Bacteria</taxon>
        <taxon>Pseudomonadati</taxon>
        <taxon>Pseudomonadota</taxon>
        <taxon>Alphaproteobacteria</taxon>
        <taxon>Sphingomonadales</taxon>
        <taxon>Sphingomonadaceae</taxon>
        <taxon>Sphingomonas</taxon>
    </lineage>
</organism>
<dbReference type="Proteomes" id="UP000436801">
    <property type="component" value="Unassembled WGS sequence"/>
</dbReference>
<reference evidence="3 4" key="1">
    <citation type="submission" date="2016-10" db="EMBL/GenBank/DDBJ databases">
        <authorList>
            <person name="Varghese N."/>
            <person name="Submissions S."/>
        </authorList>
    </citation>
    <scope>NUCLEOTIDE SEQUENCE [LARGE SCALE GENOMIC DNA]</scope>
    <source>
        <strain evidence="3 4">S7-754</strain>
    </source>
</reference>
<keyword evidence="1" id="KW-0732">Signal</keyword>
<keyword evidence="4" id="KW-1185">Reference proteome</keyword>
<dbReference type="Proteomes" id="UP000323502">
    <property type="component" value="Unassembled WGS sequence"/>
</dbReference>
<feature type="chain" id="PRO_5036307340" evidence="1">
    <location>
        <begin position="24"/>
        <end position="79"/>
    </location>
</feature>
<protein>
    <submittedName>
        <fullName evidence="3">Uncharacterized protein</fullName>
    </submittedName>
</protein>
<reference evidence="2 5" key="2">
    <citation type="submission" date="2019-12" db="EMBL/GenBank/DDBJ databases">
        <authorList>
            <person name="Zheng J."/>
        </authorList>
    </citation>
    <scope>NUCLEOTIDE SEQUENCE [LARGE SCALE GENOMIC DNA]</scope>
    <source>
        <strain evidence="2 5">DSM 27347</strain>
    </source>
</reference>
<dbReference type="EMBL" id="WSUT01000005">
    <property type="protein sequence ID" value="MWC43996.1"/>
    <property type="molecule type" value="Genomic_DNA"/>
</dbReference>
<dbReference type="RefSeq" id="WP_149681857.1">
    <property type="nucleotide sequence ID" value="NZ_FNBI01000002.1"/>
</dbReference>
<feature type="signal peptide" evidence="1">
    <location>
        <begin position="1"/>
        <end position="23"/>
    </location>
</feature>
<name>A0A1G7J753_9SPHN</name>
<evidence type="ECO:0000313" key="2">
    <source>
        <dbReference type="EMBL" id="MWC43996.1"/>
    </source>
</evidence>
<accession>A0A1G7J753</accession>
<dbReference type="AlphaFoldDB" id="A0A1G7J753"/>
<sequence length="79" mass="8757">MTRGAWRMVAVVLAVTAGTAATAARPERIDARVMAAALAAPEEPARGQQRYCYRQARGERPVCRTMRQWTLQGLMPVTR</sequence>
<evidence type="ECO:0000256" key="1">
    <source>
        <dbReference type="SAM" id="SignalP"/>
    </source>
</evidence>
<proteinExistence type="predicted"/>
<dbReference type="EMBL" id="FNBI01000002">
    <property type="protein sequence ID" value="SDF20733.1"/>
    <property type="molecule type" value="Genomic_DNA"/>
</dbReference>
<evidence type="ECO:0000313" key="3">
    <source>
        <dbReference type="EMBL" id="SDF20733.1"/>
    </source>
</evidence>
<gene>
    <name evidence="2" type="ORF">GQR91_10070</name>
    <name evidence="3" type="ORF">SAMN05216557_102521</name>
</gene>
<evidence type="ECO:0000313" key="4">
    <source>
        <dbReference type="Proteomes" id="UP000323502"/>
    </source>
</evidence>